<sequence length="238" mass="25370">MSEKLIIKTGSTLPTLAEEQGDFEDWIRRELPDAADWRVVNVVAGEALPPPQHCAGVVITGSPAMVSERAAWSETTAAWLRAAHAARVPLLGICYGHQLLADALGGEVGYHPHGPEAGAVEVERLAAAEADPLLGALPARFSANVIHWQTVLRLPPGAVALAGNAFEPHQAFRLGSAWGVQFHPEFDQRAMRRYLELLHDRLCAAGRDPQALLAQVRPTPEAAGLLARFAASLVAAAA</sequence>
<organism evidence="2 3">
    <name type="scientific">Pseudogulbenkiania ferrooxidans 2002</name>
    <dbReference type="NCBI Taxonomy" id="279714"/>
    <lineage>
        <taxon>Bacteria</taxon>
        <taxon>Pseudomonadati</taxon>
        <taxon>Pseudomonadota</taxon>
        <taxon>Betaproteobacteria</taxon>
        <taxon>Neisseriales</taxon>
        <taxon>Chromobacteriaceae</taxon>
        <taxon>Pseudogulbenkiania</taxon>
    </lineage>
</organism>
<feature type="domain" description="Glutamine amidotransferase" evidence="1">
    <location>
        <begin position="52"/>
        <end position="191"/>
    </location>
</feature>
<dbReference type="EMBL" id="ACIS01000016">
    <property type="protein sequence ID" value="EEG06726.1"/>
    <property type="molecule type" value="Genomic_DNA"/>
</dbReference>
<dbReference type="GO" id="GO:0016740">
    <property type="term" value="F:transferase activity"/>
    <property type="evidence" value="ECO:0007669"/>
    <property type="project" value="UniProtKB-KW"/>
</dbReference>
<dbReference type="Proteomes" id="UP000003165">
    <property type="component" value="Unassembled WGS sequence"/>
</dbReference>
<dbReference type="PANTHER" id="PTHR42695">
    <property type="entry name" value="GLUTAMINE AMIDOTRANSFERASE YLR126C-RELATED"/>
    <property type="match status" value="1"/>
</dbReference>
<dbReference type="Gene3D" id="3.40.50.880">
    <property type="match status" value="1"/>
</dbReference>
<dbReference type="NCBIfam" id="NF006562">
    <property type="entry name" value="PRK09065.1"/>
    <property type="match status" value="1"/>
</dbReference>
<evidence type="ECO:0000259" key="1">
    <source>
        <dbReference type="Pfam" id="PF00117"/>
    </source>
</evidence>
<dbReference type="RefSeq" id="WP_008955863.1">
    <property type="nucleotide sequence ID" value="NZ_ACIS01000016.1"/>
</dbReference>
<accession>B9Z909</accession>
<keyword evidence="3" id="KW-1185">Reference proteome</keyword>
<keyword evidence="2" id="KW-0315">Glutamine amidotransferase</keyword>
<comment type="caution">
    <text evidence="2">The sequence shown here is derived from an EMBL/GenBank/DDBJ whole genome shotgun (WGS) entry which is preliminary data.</text>
</comment>
<dbReference type="CDD" id="cd01741">
    <property type="entry name" value="GATase1_1"/>
    <property type="match status" value="1"/>
</dbReference>
<proteinExistence type="predicted"/>
<dbReference type="InterPro" id="IPR017926">
    <property type="entry name" value="GATASE"/>
</dbReference>
<name>B9Z909_9NEIS</name>
<dbReference type="PROSITE" id="PS51273">
    <property type="entry name" value="GATASE_TYPE_1"/>
    <property type="match status" value="1"/>
</dbReference>
<dbReference type="InterPro" id="IPR029062">
    <property type="entry name" value="Class_I_gatase-like"/>
</dbReference>
<evidence type="ECO:0000313" key="3">
    <source>
        <dbReference type="Proteomes" id="UP000003165"/>
    </source>
</evidence>
<reference evidence="2 3" key="1">
    <citation type="submission" date="2009-02" db="EMBL/GenBank/DDBJ databases">
        <title>Sequencing of the draft genome and assembly of Lutiella nitroferrum 2002.</title>
        <authorList>
            <consortium name="US DOE Joint Genome Institute (JGI-PGF)"/>
            <person name="Lucas S."/>
            <person name="Copeland A."/>
            <person name="Lapidus A."/>
            <person name="Glavina del Rio T."/>
            <person name="Tice H."/>
            <person name="Bruce D."/>
            <person name="Goodwin L."/>
            <person name="Pitluck S."/>
            <person name="Larimer F."/>
            <person name="Land M.L."/>
            <person name="Hauser L."/>
            <person name="Coates J.D."/>
        </authorList>
    </citation>
    <scope>NUCLEOTIDE SEQUENCE [LARGE SCALE GENOMIC DNA]</scope>
    <source>
        <strain evidence="2 3">2002</strain>
    </source>
</reference>
<dbReference type="AlphaFoldDB" id="B9Z909"/>
<protein>
    <submittedName>
        <fullName evidence="2">Glutamine amidotransferase class-I</fullName>
    </submittedName>
</protein>
<dbReference type="Pfam" id="PF00117">
    <property type="entry name" value="GATase"/>
    <property type="match status" value="1"/>
</dbReference>
<dbReference type="eggNOG" id="COG0518">
    <property type="taxonomic scope" value="Bacteria"/>
</dbReference>
<keyword evidence="2" id="KW-0808">Transferase</keyword>
<dbReference type="PANTHER" id="PTHR42695:SF5">
    <property type="entry name" value="GLUTAMINE AMIDOTRANSFERASE YLR126C-RELATED"/>
    <property type="match status" value="1"/>
</dbReference>
<evidence type="ECO:0000313" key="2">
    <source>
        <dbReference type="EMBL" id="EEG06726.1"/>
    </source>
</evidence>
<gene>
    <name evidence="2" type="ORF">FuraDRAFT_3846</name>
</gene>
<dbReference type="SUPFAM" id="SSF52317">
    <property type="entry name" value="Class I glutamine amidotransferase-like"/>
    <property type="match status" value="1"/>
</dbReference>
<dbReference type="InterPro" id="IPR044992">
    <property type="entry name" value="ChyE-like"/>
</dbReference>
<dbReference type="GO" id="GO:0005829">
    <property type="term" value="C:cytosol"/>
    <property type="evidence" value="ECO:0007669"/>
    <property type="project" value="TreeGrafter"/>
</dbReference>